<gene>
    <name evidence="1" type="ORF">F383_25931</name>
</gene>
<dbReference type="Proteomes" id="UP000032142">
    <property type="component" value="Unassembled WGS sequence"/>
</dbReference>
<evidence type="ECO:0000313" key="1">
    <source>
        <dbReference type="EMBL" id="KHG20667.1"/>
    </source>
</evidence>
<dbReference type="AlphaFoldDB" id="A0A0B0P6Y5"/>
<organism evidence="1 2">
    <name type="scientific">Gossypium arboreum</name>
    <name type="common">Tree cotton</name>
    <name type="synonym">Gossypium nanking</name>
    <dbReference type="NCBI Taxonomy" id="29729"/>
    <lineage>
        <taxon>Eukaryota</taxon>
        <taxon>Viridiplantae</taxon>
        <taxon>Streptophyta</taxon>
        <taxon>Embryophyta</taxon>
        <taxon>Tracheophyta</taxon>
        <taxon>Spermatophyta</taxon>
        <taxon>Magnoliopsida</taxon>
        <taxon>eudicotyledons</taxon>
        <taxon>Gunneridae</taxon>
        <taxon>Pentapetalae</taxon>
        <taxon>rosids</taxon>
        <taxon>malvids</taxon>
        <taxon>Malvales</taxon>
        <taxon>Malvaceae</taxon>
        <taxon>Malvoideae</taxon>
        <taxon>Gossypium</taxon>
    </lineage>
</organism>
<name>A0A0B0P6Y5_GOSAR</name>
<keyword evidence="2" id="KW-1185">Reference proteome</keyword>
<protein>
    <submittedName>
        <fullName evidence="1">Uncharacterized protein</fullName>
    </submittedName>
</protein>
<evidence type="ECO:0000313" key="2">
    <source>
        <dbReference type="Proteomes" id="UP000032142"/>
    </source>
</evidence>
<proteinExistence type="predicted"/>
<reference evidence="2" key="1">
    <citation type="submission" date="2014-09" db="EMBL/GenBank/DDBJ databases">
        <authorList>
            <person name="Mudge J."/>
            <person name="Ramaraj T."/>
            <person name="Lindquist I.E."/>
            <person name="Bharti A.K."/>
            <person name="Sundararajan A."/>
            <person name="Cameron C.T."/>
            <person name="Woodward J.E."/>
            <person name="May G.D."/>
            <person name="Brubaker C."/>
            <person name="Broadhvest J."/>
            <person name="Wilkins T.A."/>
        </authorList>
    </citation>
    <scope>NUCLEOTIDE SEQUENCE</scope>
    <source>
        <strain evidence="2">cv. AKA8401</strain>
    </source>
</reference>
<accession>A0A0B0P6Y5</accession>
<sequence length="34" mass="3856">MSIRNKDTRLCPSPCLCSCNSLTWVTRLSHTPMC</sequence>
<dbReference type="EMBL" id="KN416350">
    <property type="protein sequence ID" value="KHG20667.1"/>
    <property type="molecule type" value="Genomic_DNA"/>
</dbReference>